<dbReference type="Gene3D" id="1.10.340.30">
    <property type="entry name" value="Hypothetical protein, domain 2"/>
    <property type="match status" value="1"/>
</dbReference>
<dbReference type="CDD" id="cd00056">
    <property type="entry name" value="ENDO3c"/>
    <property type="match status" value="1"/>
</dbReference>
<name>A0A9J6PIA8_9PROT</name>
<accession>A0A9J6PIA8</accession>
<dbReference type="GO" id="GO:0032993">
    <property type="term" value="C:protein-DNA complex"/>
    <property type="evidence" value="ECO:0007669"/>
    <property type="project" value="TreeGrafter"/>
</dbReference>
<dbReference type="InterPro" id="IPR051912">
    <property type="entry name" value="Alkylbase_DNA_Glycosylase/TA"/>
</dbReference>
<dbReference type="PANTHER" id="PTHR43003:SF5">
    <property type="entry name" value="DNA-3-METHYLADENINE GLYCOSYLASE"/>
    <property type="match status" value="1"/>
</dbReference>
<protein>
    <recommendedName>
        <fullName evidence="3">DNA-3-methyladenine glycosylase II</fullName>
        <ecNumber evidence="3">3.2.2.21</ecNumber>
    </recommendedName>
</protein>
<dbReference type="GO" id="GO:0006285">
    <property type="term" value="P:base-excision repair, AP site formation"/>
    <property type="evidence" value="ECO:0007669"/>
    <property type="project" value="TreeGrafter"/>
</dbReference>
<dbReference type="InterPro" id="IPR003265">
    <property type="entry name" value="HhH-GPD_domain"/>
</dbReference>
<dbReference type="SMART" id="SM00478">
    <property type="entry name" value="ENDO3c"/>
    <property type="match status" value="1"/>
</dbReference>
<proteinExistence type="inferred from homology"/>
<dbReference type="GO" id="GO:0032131">
    <property type="term" value="F:alkylated DNA binding"/>
    <property type="evidence" value="ECO:0007669"/>
    <property type="project" value="TreeGrafter"/>
</dbReference>
<evidence type="ECO:0000256" key="4">
    <source>
        <dbReference type="ARBA" id="ARBA00022763"/>
    </source>
</evidence>
<dbReference type="GO" id="GO:0006307">
    <property type="term" value="P:DNA alkylation repair"/>
    <property type="evidence" value="ECO:0007669"/>
    <property type="project" value="TreeGrafter"/>
</dbReference>
<feature type="domain" description="HhH-GPD" evidence="6">
    <location>
        <begin position="52"/>
        <end position="204"/>
    </location>
</feature>
<evidence type="ECO:0000256" key="2">
    <source>
        <dbReference type="ARBA" id="ARBA00010817"/>
    </source>
</evidence>
<dbReference type="EC" id="3.2.2.21" evidence="3"/>
<dbReference type="Pfam" id="PF00730">
    <property type="entry name" value="HhH-GPD"/>
    <property type="match status" value="1"/>
</dbReference>
<dbReference type="Proteomes" id="UP001055804">
    <property type="component" value="Unassembled WGS sequence"/>
</dbReference>
<organism evidence="7 8">
    <name type="scientific">Futiania mangrovi</name>
    <dbReference type="NCBI Taxonomy" id="2959716"/>
    <lineage>
        <taxon>Bacteria</taxon>
        <taxon>Pseudomonadati</taxon>
        <taxon>Pseudomonadota</taxon>
        <taxon>Alphaproteobacteria</taxon>
        <taxon>Futianiales</taxon>
        <taxon>Futianiaceae</taxon>
        <taxon>Futiania</taxon>
    </lineage>
</organism>
<comment type="caution">
    <text evidence="7">The sequence shown here is derived from an EMBL/GenBank/DDBJ whole genome shotgun (WGS) entry which is preliminary data.</text>
</comment>
<dbReference type="EMBL" id="JAMZFT010000002">
    <property type="protein sequence ID" value="MCP1336303.1"/>
    <property type="molecule type" value="Genomic_DNA"/>
</dbReference>
<dbReference type="Gene3D" id="1.10.1670.40">
    <property type="match status" value="1"/>
</dbReference>
<dbReference type="GO" id="GO:0005737">
    <property type="term" value="C:cytoplasm"/>
    <property type="evidence" value="ECO:0007669"/>
    <property type="project" value="TreeGrafter"/>
</dbReference>
<dbReference type="GO" id="GO:0008725">
    <property type="term" value="F:DNA-3-methyladenine glycosylase activity"/>
    <property type="evidence" value="ECO:0007669"/>
    <property type="project" value="TreeGrafter"/>
</dbReference>
<evidence type="ECO:0000256" key="3">
    <source>
        <dbReference type="ARBA" id="ARBA00012000"/>
    </source>
</evidence>
<dbReference type="AlphaFoldDB" id="A0A9J6PIA8"/>
<gene>
    <name evidence="7" type="ORF">NJQ99_07795</name>
</gene>
<dbReference type="FunFam" id="1.10.340.30:FF:000004">
    <property type="entry name" value="DNA-3-methyladenine glycosylase II"/>
    <property type="match status" value="1"/>
</dbReference>
<comment type="catalytic activity">
    <reaction evidence="1">
        <text>Hydrolysis of alkylated DNA, releasing 3-methyladenine, 3-methylguanine, 7-methylguanine and 7-methyladenine.</text>
        <dbReference type="EC" id="3.2.2.21"/>
    </reaction>
</comment>
<keyword evidence="5" id="KW-0234">DNA repair</keyword>
<dbReference type="PANTHER" id="PTHR43003">
    <property type="entry name" value="DNA-3-METHYLADENINE GLYCOSYLASE"/>
    <property type="match status" value="1"/>
</dbReference>
<evidence type="ECO:0000256" key="5">
    <source>
        <dbReference type="ARBA" id="ARBA00023204"/>
    </source>
</evidence>
<comment type="similarity">
    <text evidence="2">Belongs to the alkylbase DNA glycosidase AlkA family.</text>
</comment>
<evidence type="ECO:0000256" key="1">
    <source>
        <dbReference type="ARBA" id="ARBA00000086"/>
    </source>
</evidence>
<dbReference type="RefSeq" id="WP_269332269.1">
    <property type="nucleotide sequence ID" value="NZ_JAMZFT010000002.1"/>
</dbReference>
<keyword evidence="4" id="KW-0227">DNA damage</keyword>
<dbReference type="GO" id="GO:0043916">
    <property type="term" value="F:DNA-7-methylguanine glycosylase activity"/>
    <property type="evidence" value="ECO:0007669"/>
    <property type="project" value="TreeGrafter"/>
</dbReference>
<evidence type="ECO:0000313" key="7">
    <source>
        <dbReference type="EMBL" id="MCP1336303.1"/>
    </source>
</evidence>
<evidence type="ECO:0000259" key="6">
    <source>
        <dbReference type="SMART" id="SM00478"/>
    </source>
</evidence>
<dbReference type="InterPro" id="IPR011257">
    <property type="entry name" value="DNA_glycosylase"/>
</dbReference>
<sequence length="218" mass="23472">MGTRLDTPDDLARAVADLASRDIHLARAVEVAGPPRLRAQPQGFPALLRIITEQQLSVASAKAIWARIEAGLAPLTPEALLARDEAALRAMGFSGQKVRYARDLAEALVAGRLDLAALHEAEEEEAVAALTSVKGIGRWTAEIYLLFGLRRADIMPAGDLALQAGLQALHGLDARPAEADLRQIAEAWRPWRGAAALTLWTYYRHVKGLPPAAPDDKA</sequence>
<reference evidence="7" key="1">
    <citation type="submission" date="2022-06" db="EMBL/GenBank/DDBJ databases">
        <title>Isolation and Genomics of Futiania mangrovii gen. nov., sp. nov., a Rare and Metabolically-versatile member in the Class Alphaproteobacteria.</title>
        <authorList>
            <person name="Liu L."/>
            <person name="Huang W.-C."/>
            <person name="Pan J."/>
            <person name="Li J."/>
            <person name="Huang Y."/>
            <person name="Du H."/>
            <person name="Liu Y."/>
            <person name="Li M."/>
        </authorList>
    </citation>
    <scope>NUCLEOTIDE SEQUENCE</scope>
    <source>
        <strain evidence="7">FT118</strain>
    </source>
</reference>
<keyword evidence="8" id="KW-1185">Reference proteome</keyword>
<evidence type="ECO:0000313" key="8">
    <source>
        <dbReference type="Proteomes" id="UP001055804"/>
    </source>
</evidence>
<dbReference type="SUPFAM" id="SSF48150">
    <property type="entry name" value="DNA-glycosylase"/>
    <property type="match status" value="1"/>
</dbReference>